<evidence type="ECO:0000256" key="1">
    <source>
        <dbReference type="ARBA" id="ARBA00004613"/>
    </source>
</evidence>
<dbReference type="GO" id="GO:0005615">
    <property type="term" value="C:extracellular space"/>
    <property type="evidence" value="ECO:0007669"/>
    <property type="project" value="TreeGrafter"/>
</dbReference>
<feature type="domain" description="Peptidase S1" evidence="11">
    <location>
        <begin position="337"/>
        <end position="613"/>
    </location>
</feature>
<comment type="subcellular location">
    <subcellularLocation>
        <location evidence="1">Secreted</location>
    </subcellularLocation>
</comment>
<protein>
    <submittedName>
        <fullName evidence="12">Uncharacterized protein</fullName>
    </submittedName>
</protein>
<evidence type="ECO:0000256" key="2">
    <source>
        <dbReference type="ARBA" id="ARBA00022525"/>
    </source>
</evidence>
<dbReference type="Gene3D" id="2.10.25.10">
    <property type="entry name" value="Laminin"/>
    <property type="match status" value="2"/>
</dbReference>
<evidence type="ECO:0000256" key="6">
    <source>
        <dbReference type="ARBA" id="ARBA00022825"/>
    </source>
</evidence>
<dbReference type="PROSITE" id="PS00135">
    <property type="entry name" value="TRYPSIN_SER"/>
    <property type="match status" value="1"/>
</dbReference>
<dbReference type="OrthoDB" id="10012881at2759"/>
<dbReference type="Proteomes" id="UP000663891">
    <property type="component" value="Unassembled WGS sequence"/>
</dbReference>
<evidence type="ECO:0000256" key="5">
    <source>
        <dbReference type="ARBA" id="ARBA00022801"/>
    </source>
</evidence>
<feature type="domain" description="EGF-like" evidence="10">
    <location>
        <begin position="172"/>
        <end position="211"/>
    </location>
</feature>
<organism evidence="12 13">
    <name type="scientific">Adineta steineri</name>
    <dbReference type="NCBI Taxonomy" id="433720"/>
    <lineage>
        <taxon>Eukaryota</taxon>
        <taxon>Metazoa</taxon>
        <taxon>Spiralia</taxon>
        <taxon>Gnathifera</taxon>
        <taxon>Rotifera</taxon>
        <taxon>Eurotatoria</taxon>
        <taxon>Bdelloidea</taxon>
        <taxon>Adinetida</taxon>
        <taxon>Adinetidae</taxon>
        <taxon>Adineta</taxon>
    </lineage>
</organism>
<dbReference type="FunFam" id="2.40.10.10:FF:000068">
    <property type="entry name" value="transmembrane protease serine 2"/>
    <property type="match status" value="1"/>
</dbReference>
<dbReference type="SUPFAM" id="SSF50494">
    <property type="entry name" value="Trypsin-like serine proteases"/>
    <property type="match status" value="2"/>
</dbReference>
<dbReference type="EMBL" id="CAJNON010000354">
    <property type="protein sequence ID" value="CAF1214843.1"/>
    <property type="molecule type" value="Genomic_DNA"/>
</dbReference>
<reference evidence="12" key="1">
    <citation type="submission" date="2021-02" db="EMBL/GenBank/DDBJ databases">
        <authorList>
            <person name="Nowell W R."/>
        </authorList>
    </citation>
    <scope>NUCLEOTIDE SEQUENCE</scope>
</reference>
<dbReference type="InterPro" id="IPR001254">
    <property type="entry name" value="Trypsin_dom"/>
</dbReference>
<dbReference type="CDD" id="cd00054">
    <property type="entry name" value="EGF_CA"/>
    <property type="match status" value="2"/>
</dbReference>
<dbReference type="Gene3D" id="2.40.10.10">
    <property type="entry name" value="Trypsin-like serine proteases"/>
    <property type="match status" value="2"/>
</dbReference>
<dbReference type="InterPro" id="IPR009003">
    <property type="entry name" value="Peptidase_S1_PA"/>
</dbReference>
<keyword evidence="4 9" id="KW-0645">Protease</keyword>
<dbReference type="CDD" id="cd00190">
    <property type="entry name" value="Tryp_SPc"/>
    <property type="match status" value="1"/>
</dbReference>
<keyword evidence="6 9" id="KW-0720">Serine protease</keyword>
<keyword evidence="5 9" id="KW-0378">Hydrolase</keyword>
<evidence type="ECO:0000256" key="8">
    <source>
        <dbReference type="PROSITE-ProRule" id="PRU00076"/>
    </source>
</evidence>
<dbReference type="InterPro" id="IPR033116">
    <property type="entry name" value="TRYPSIN_SER"/>
</dbReference>
<evidence type="ECO:0000256" key="7">
    <source>
        <dbReference type="ARBA" id="ARBA00023157"/>
    </source>
</evidence>
<dbReference type="InterPro" id="IPR001314">
    <property type="entry name" value="Peptidase_S1A"/>
</dbReference>
<evidence type="ECO:0000313" key="12">
    <source>
        <dbReference type="EMBL" id="CAF1214843.1"/>
    </source>
</evidence>
<dbReference type="SMART" id="SM00181">
    <property type="entry name" value="EGF"/>
    <property type="match status" value="3"/>
</dbReference>
<evidence type="ECO:0000313" key="13">
    <source>
        <dbReference type="Proteomes" id="UP000663891"/>
    </source>
</evidence>
<evidence type="ECO:0000256" key="9">
    <source>
        <dbReference type="RuleBase" id="RU363034"/>
    </source>
</evidence>
<evidence type="ECO:0000259" key="11">
    <source>
        <dbReference type="PROSITE" id="PS50240"/>
    </source>
</evidence>
<evidence type="ECO:0000256" key="4">
    <source>
        <dbReference type="ARBA" id="ARBA00022670"/>
    </source>
</evidence>
<dbReference type="SMART" id="SM00020">
    <property type="entry name" value="Tryp_SPc"/>
    <property type="match status" value="1"/>
</dbReference>
<gene>
    <name evidence="12" type="ORF">VCS650_LOCUS26386</name>
</gene>
<evidence type="ECO:0000259" key="10">
    <source>
        <dbReference type="PROSITE" id="PS50026"/>
    </source>
</evidence>
<dbReference type="InterPro" id="IPR018114">
    <property type="entry name" value="TRYPSIN_HIS"/>
</dbReference>
<dbReference type="PROSITE" id="PS01186">
    <property type="entry name" value="EGF_2"/>
    <property type="match status" value="1"/>
</dbReference>
<dbReference type="PROSITE" id="PS50026">
    <property type="entry name" value="EGF_3"/>
    <property type="match status" value="3"/>
</dbReference>
<dbReference type="FunFam" id="2.10.25.10:FF:000118">
    <property type="entry name" value="protein delta homolog 2"/>
    <property type="match status" value="1"/>
</dbReference>
<feature type="domain" description="EGF-like" evidence="10">
    <location>
        <begin position="212"/>
        <end position="249"/>
    </location>
</feature>
<dbReference type="GO" id="GO:0006508">
    <property type="term" value="P:proteolysis"/>
    <property type="evidence" value="ECO:0007669"/>
    <property type="project" value="UniProtKB-KW"/>
</dbReference>
<comment type="caution">
    <text evidence="12">The sequence shown here is derived from an EMBL/GenBank/DDBJ whole genome shotgun (WGS) entry which is preliminary data.</text>
</comment>
<feature type="domain" description="EGF-like" evidence="10">
    <location>
        <begin position="263"/>
        <end position="303"/>
    </location>
</feature>
<dbReference type="InterPro" id="IPR043504">
    <property type="entry name" value="Peptidase_S1_PA_chymotrypsin"/>
</dbReference>
<dbReference type="Pfam" id="PF00008">
    <property type="entry name" value="EGF"/>
    <property type="match status" value="1"/>
</dbReference>
<dbReference type="InterPro" id="IPR000742">
    <property type="entry name" value="EGF"/>
</dbReference>
<dbReference type="AlphaFoldDB" id="A0A814XEZ9"/>
<dbReference type="PANTHER" id="PTHR24264">
    <property type="entry name" value="TRYPSIN-RELATED"/>
    <property type="match status" value="1"/>
</dbReference>
<dbReference type="PRINTS" id="PR00722">
    <property type="entry name" value="CHYMOTRYPSIN"/>
</dbReference>
<dbReference type="Pfam" id="PF00089">
    <property type="entry name" value="Trypsin"/>
    <property type="match status" value="2"/>
</dbReference>
<evidence type="ECO:0000256" key="3">
    <source>
        <dbReference type="ARBA" id="ARBA00022536"/>
    </source>
</evidence>
<comment type="caution">
    <text evidence="8">Lacks conserved residue(s) required for the propagation of feature annotation.</text>
</comment>
<dbReference type="PROSITE" id="PS50240">
    <property type="entry name" value="TRYPSIN_DOM"/>
    <property type="match status" value="1"/>
</dbReference>
<feature type="disulfide bond" evidence="8">
    <location>
        <begin position="293"/>
        <end position="302"/>
    </location>
</feature>
<dbReference type="PROSITE" id="PS00134">
    <property type="entry name" value="TRYPSIN_HIS"/>
    <property type="match status" value="2"/>
</dbReference>
<dbReference type="PANTHER" id="PTHR24264:SF65">
    <property type="entry name" value="SRCR DOMAIN-CONTAINING PROTEIN"/>
    <property type="match status" value="1"/>
</dbReference>
<sequence length="614" mass="66899">MNLAFMSSNSFLHTNDEHNSSYKSSDHLERFRRQSPFAAQKLVSIPGYRSNSTNNSLSQSSSIFCPINSSVYSIKSIVISNIGSIDTATLSIPNQVQSSINTTKTHESTLVFNNPPKSQCYVFNFSSNTSAIKSNNINDIKVQFIYDATDRGKEVMKSNNTGSPNLAPIRNTNTRCGSITCKNGGSCLNMGGNKYGCRCDSSGQWLGTDCSIPNPCIRISCSNHGKCYYRTDATYYCVCSSGYSGNNCQLSTATSTIANAAIPNNPCVLKRPCFNGGTCLPKNNIRGEFTCVCPQYYTGATCQTKISSAATTLTTTTSSNTCGICELKSRIDFGDRIVNGQPVYTYTWPWIVSLQIRGSHFCGGTLIDAYHFITAAHCFDSSGVSPTMYKCGGTLIDAYHFITAAHCFDSSGVSPTMYKVVAGLLNLRQAQSSNVQQLTVDRIFRHEQYSSTKLINDIAIIKLRTPARITSAVYPICLPNSNGNQDPQIGQFVQIAGWGYTNSATKQLAQQLQEANIEILNINGDSYGGPSCNVWAKQGLSMDKTRQICAMSRDTRTDSCQGDSGGPLIRNIGTKWFLFGIVSYGDTICASSKAAGVYTRVSAYIPWIQQKIKL</sequence>
<name>A0A814XEZ9_9BILA</name>
<keyword evidence="2" id="KW-0964">Secreted</keyword>
<dbReference type="GO" id="GO:0004252">
    <property type="term" value="F:serine-type endopeptidase activity"/>
    <property type="evidence" value="ECO:0007669"/>
    <property type="project" value="InterPro"/>
</dbReference>
<keyword evidence="7 8" id="KW-1015">Disulfide bond</keyword>
<keyword evidence="3 8" id="KW-0245">EGF-like domain</keyword>
<accession>A0A814XEZ9</accession>
<dbReference type="SUPFAM" id="SSF57196">
    <property type="entry name" value="EGF/Laminin"/>
    <property type="match status" value="2"/>
</dbReference>
<proteinExistence type="predicted"/>
<dbReference type="PROSITE" id="PS00022">
    <property type="entry name" value="EGF_1"/>
    <property type="match status" value="2"/>
</dbReference>
<feature type="disulfide bond" evidence="8">
    <location>
        <begin position="239"/>
        <end position="248"/>
    </location>
</feature>
<dbReference type="InterPro" id="IPR050127">
    <property type="entry name" value="Serine_Proteases_S1"/>
</dbReference>